<protein>
    <recommendedName>
        <fullName evidence="1">YhfM-like domain-containing protein</fullName>
    </recommendedName>
</protein>
<evidence type="ECO:0000313" key="3">
    <source>
        <dbReference type="Proteomes" id="UP001389717"/>
    </source>
</evidence>
<dbReference type="Pfam" id="PF26353">
    <property type="entry name" value="YhfM"/>
    <property type="match status" value="1"/>
</dbReference>
<organism evidence="2 3">
    <name type="scientific">Rossellomorea oryzaecorticis</name>
    <dbReference type="NCBI Taxonomy" id="1396505"/>
    <lineage>
        <taxon>Bacteria</taxon>
        <taxon>Bacillati</taxon>
        <taxon>Bacillota</taxon>
        <taxon>Bacilli</taxon>
        <taxon>Bacillales</taxon>
        <taxon>Bacillaceae</taxon>
        <taxon>Rossellomorea</taxon>
    </lineage>
</organism>
<dbReference type="InterPro" id="IPR058780">
    <property type="entry name" value="YhfM-like_dom"/>
</dbReference>
<dbReference type="PROSITE" id="PS51257">
    <property type="entry name" value="PROKAR_LIPOPROTEIN"/>
    <property type="match status" value="1"/>
</dbReference>
<dbReference type="RefSeq" id="WP_341981224.1">
    <property type="nucleotide sequence ID" value="NZ_JBBYAF010000007.1"/>
</dbReference>
<sequence length="201" mass="24012">MRRFRKLLFYLFILFTILVTGCSNELSNEEQNIEVRERSDYDPNKYRNLKEISNNEQVRQVRDILNDAKWEEKIVNMTRLADYRFTFHFKNPDIEAKPVIYELWISPDLDTVEVIRGQREYTQISEQNSEILYETLTGNKLSELEGRMGMGQNYEEALEHVYFFNRASDLEPEISSEDAKNEWIDRLKDLREQGIYLGSVF</sequence>
<evidence type="ECO:0000259" key="1">
    <source>
        <dbReference type="Pfam" id="PF26353"/>
    </source>
</evidence>
<dbReference type="EMBL" id="JBBYAF010000007">
    <property type="protein sequence ID" value="MEL3971686.1"/>
    <property type="molecule type" value="Genomic_DNA"/>
</dbReference>
<gene>
    <name evidence="2" type="ORF">AAEO50_05270</name>
</gene>
<proteinExistence type="predicted"/>
<dbReference type="Proteomes" id="UP001389717">
    <property type="component" value="Unassembled WGS sequence"/>
</dbReference>
<name>A0ABU9K6G8_9BACI</name>
<evidence type="ECO:0000313" key="2">
    <source>
        <dbReference type="EMBL" id="MEL3971686.1"/>
    </source>
</evidence>
<keyword evidence="3" id="KW-1185">Reference proteome</keyword>
<comment type="caution">
    <text evidence="2">The sequence shown here is derived from an EMBL/GenBank/DDBJ whole genome shotgun (WGS) entry which is preliminary data.</text>
</comment>
<reference evidence="2 3" key="1">
    <citation type="submission" date="2024-04" db="EMBL/GenBank/DDBJ databases">
        <title>Bacillus oryzaecorticis sp. nov., a moderately halophilic bacterium isolated from rice husks.</title>
        <authorList>
            <person name="Zhu H.-S."/>
        </authorList>
    </citation>
    <scope>NUCLEOTIDE SEQUENCE [LARGE SCALE GENOMIC DNA]</scope>
    <source>
        <strain evidence="2 3">ZC255</strain>
    </source>
</reference>
<accession>A0ABU9K6G8</accession>
<feature type="domain" description="YhfM-like" evidence="1">
    <location>
        <begin position="44"/>
        <end position="138"/>
    </location>
</feature>